<keyword evidence="1" id="KW-0812">Transmembrane</keyword>
<keyword evidence="1" id="KW-0472">Membrane</keyword>
<feature type="transmembrane region" description="Helical" evidence="1">
    <location>
        <begin position="43"/>
        <end position="63"/>
    </location>
</feature>
<evidence type="ECO:0000313" key="2">
    <source>
        <dbReference type="EMBL" id="OEF27625.1"/>
    </source>
</evidence>
<comment type="caution">
    <text evidence="2">The sequence shown here is derived from an EMBL/GenBank/DDBJ whole genome shotgun (WGS) entry which is preliminary data.</text>
</comment>
<dbReference type="eggNOG" id="COG2391">
    <property type="taxonomic scope" value="Bacteria"/>
</dbReference>
<organism evidence="2 3">
    <name type="scientific">Vibrio rumoiensis 1S-45</name>
    <dbReference type="NCBI Taxonomy" id="1188252"/>
    <lineage>
        <taxon>Bacteria</taxon>
        <taxon>Pseudomonadati</taxon>
        <taxon>Pseudomonadota</taxon>
        <taxon>Gammaproteobacteria</taxon>
        <taxon>Vibrionales</taxon>
        <taxon>Vibrionaceae</taxon>
        <taxon>Vibrio</taxon>
    </lineage>
</organism>
<name>A0A1E5E4K5_9VIBR</name>
<feature type="transmembrane region" description="Helical" evidence="1">
    <location>
        <begin position="87"/>
        <end position="108"/>
    </location>
</feature>
<keyword evidence="3" id="KW-1185">Reference proteome</keyword>
<dbReference type="EMBL" id="AJYK02000029">
    <property type="protein sequence ID" value="OEF27625.1"/>
    <property type="molecule type" value="Genomic_DNA"/>
</dbReference>
<protein>
    <submittedName>
        <fullName evidence="2">Transporter</fullName>
    </submittedName>
</protein>
<evidence type="ECO:0000256" key="1">
    <source>
        <dbReference type="SAM" id="Phobius"/>
    </source>
</evidence>
<keyword evidence="1" id="KW-1133">Transmembrane helix</keyword>
<dbReference type="Proteomes" id="UP000094070">
    <property type="component" value="Unassembled WGS sequence"/>
</dbReference>
<feature type="transmembrane region" description="Helical" evidence="1">
    <location>
        <begin position="114"/>
        <end position="137"/>
    </location>
</feature>
<dbReference type="RefSeq" id="WP_017023676.1">
    <property type="nucleotide sequence ID" value="NZ_AJYK02000029.1"/>
</dbReference>
<evidence type="ECO:0000313" key="3">
    <source>
        <dbReference type="Proteomes" id="UP000094070"/>
    </source>
</evidence>
<reference evidence="2 3" key="1">
    <citation type="journal article" date="2012" name="Science">
        <title>Ecological populations of bacteria act as socially cohesive units of antibiotic production and resistance.</title>
        <authorList>
            <person name="Cordero O.X."/>
            <person name="Wildschutte H."/>
            <person name="Kirkup B."/>
            <person name="Proehl S."/>
            <person name="Ngo L."/>
            <person name="Hussain F."/>
            <person name="Le Roux F."/>
            <person name="Mincer T."/>
            <person name="Polz M.F."/>
        </authorList>
    </citation>
    <scope>NUCLEOTIDE SEQUENCE [LARGE SCALE GENOMIC DNA]</scope>
    <source>
        <strain evidence="2 3">1S-45</strain>
    </source>
</reference>
<dbReference type="STRING" id="1188252.A1QC_06220"/>
<dbReference type="Pfam" id="PF20398">
    <property type="entry name" value="DUF6691"/>
    <property type="match status" value="1"/>
</dbReference>
<accession>A0A1E5E4K5</accession>
<gene>
    <name evidence="2" type="ORF">A1QC_06220</name>
</gene>
<proteinExistence type="predicted"/>
<sequence length="142" mass="15084">MKSYSLASLFSGLLFGFGMVLSGMVDPDKVIGFLDVAGDWDPSLAFVMGGALLVFVPAYHLLIKPRQKPIDNSEFCIPNNKSIDKKLILGASLFGIGWGIAGVCPGPALASLSLMNTSLIAFVVSMLVGMLMVNLGYKTSKH</sequence>
<dbReference type="InterPro" id="IPR046513">
    <property type="entry name" value="DUF6691"/>
</dbReference>
<dbReference type="OrthoDB" id="9790409at2"/>
<dbReference type="AlphaFoldDB" id="A0A1E5E4K5"/>